<dbReference type="EC" id="4.2.1.1" evidence="2 7"/>
<dbReference type="GO" id="GO:0015976">
    <property type="term" value="P:carbon utilization"/>
    <property type="evidence" value="ECO:0007669"/>
    <property type="project" value="InterPro"/>
</dbReference>
<evidence type="ECO:0000256" key="3">
    <source>
        <dbReference type="ARBA" id="ARBA00022833"/>
    </source>
</evidence>
<keyword evidence="10" id="KW-1185">Reference proteome</keyword>
<evidence type="ECO:0000256" key="1">
    <source>
        <dbReference type="ARBA" id="ARBA00006217"/>
    </source>
</evidence>
<evidence type="ECO:0000256" key="7">
    <source>
        <dbReference type="RuleBase" id="RU003956"/>
    </source>
</evidence>
<comment type="similarity">
    <text evidence="1 7">Belongs to the beta-class carbonic anhydrase family.</text>
</comment>
<protein>
    <recommendedName>
        <fullName evidence="2 7">Carbonic anhydrase</fullName>
        <ecNumber evidence="2 7">4.2.1.1</ecNumber>
    </recommendedName>
    <alternativeName>
        <fullName evidence="7">Carbonate dehydratase</fullName>
    </alternativeName>
</protein>
<dbReference type="InterPro" id="IPR015892">
    <property type="entry name" value="Carbonic_anhydrase_CS"/>
</dbReference>
<accession>A0A4D9DCC6</accession>
<evidence type="ECO:0000256" key="6">
    <source>
        <dbReference type="PIRSR" id="PIRSR601765-1"/>
    </source>
</evidence>
<keyword evidence="3 6" id="KW-0862">Zinc</keyword>
<dbReference type="Gene3D" id="3.40.1050.10">
    <property type="entry name" value="Carbonic anhydrase"/>
    <property type="match status" value="1"/>
</dbReference>
<evidence type="ECO:0000313" key="10">
    <source>
        <dbReference type="Proteomes" id="UP000355283"/>
    </source>
</evidence>
<dbReference type="AlphaFoldDB" id="A0A4D9DCC6"/>
<dbReference type="SMART" id="SM00947">
    <property type="entry name" value="Pro_CA"/>
    <property type="match status" value="1"/>
</dbReference>
<feature type="binding site" evidence="6">
    <location>
        <position position="128"/>
    </location>
    <ligand>
        <name>Zn(2+)</name>
        <dbReference type="ChEBI" id="CHEBI:29105"/>
    </ligand>
</feature>
<dbReference type="OrthoDB" id="10248475at2759"/>
<comment type="catalytic activity">
    <reaction evidence="5 7">
        <text>hydrogencarbonate + H(+) = CO2 + H2O</text>
        <dbReference type="Rhea" id="RHEA:10748"/>
        <dbReference type="ChEBI" id="CHEBI:15377"/>
        <dbReference type="ChEBI" id="CHEBI:15378"/>
        <dbReference type="ChEBI" id="CHEBI:16526"/>
        <dbReference type="ChEBI" id="CHEBI:17544"/>
        <dbReference type="EC" id="4.2.1.1"/>
    </reaction>
</comment>
<reference evidence="9 10" key="1">
    <citation type="submission" date="2019-01" db="EMBL/GenBank/DDBJ databases">
        <title>Nuclear Genome Assembly of the Microalgal Biofuel strain Nannochloropsis salina CCMP1776.</title>
        <authorList>
            <person name="Hovde B."/>
        </authorList>
    </citation>
    <scope>NUCLEOTIDE SEQUENCE [LARGE SCALE GENOMIC DNA]</scope>
    <source>
        <strain evidence="9 10">CCMP1776</strain>
    </source>
</reference>
<feature type="binding site" evidence="6">
    <location>
        <position position="184"/>
    </location>
    <ligand>
        <name>Zn(2+)</name>
        <dbReference type="ChEBI" id="CHEBI:29105"/>
    </ligand>
</feature>
<dbReference type="Pfam" id="PF00484">
    <property type="entry name" value="Pro_CA"/>
    <property type="match status" value="1"/>
</dbReference>
<comment type="function">
    <text evidence="7">Reversible hydration of carbon dioxide.</text>
</comment>
<dbReference type="InterPro" id="IPR001765">
    <property type="entry name" value="Carbonic_anhydrase"/>
</dbReference>
<dbReference type="SUPFAM" id="SSF53056">
    <property type="entry name" value="beta-carbonic anhydrase, cab"/>
    <property type="match status" value="1"/>
</dbReference>
<dbReference type="EMBL" id="SDOX01000002">
    <property type="protein sequence ID" value="TFJ88057.1"/>
    <property type="molecule type" value="Genomic_DNA"/>
</dbReference>
<evidence type="ECO:0000256" key="5">
    <source>
        <dbReference type="ARBA" id="ARBA00048348"/>
    </source>
</evidence>
<keyword evidence="4 7" id="KW-0456">Lyase</keyword>
<feature type="binding site" evidence="6">
    <location>
        <position position="130"/>
    </location>
    <ligand>
        <name>Zn(2+)</name>
        <dbReference type="ChEBI" id="CHEBI:29105"/>
    </ligand>
</feature>
<dbReference type="InterPro" id="IPR036874">
    <property type="entry name" value="Carbonic_anhydrase_sf"/>
</dbReference>
<keyword evidence="6" id="KW-0479">Metal-binding</keyword>
<dbReference type="PANTHER" id="PTHR11002:SF79">
    <property type="entry name" value="CARBONIC ANHYDRASE 2"/>
    <property type="match status" value="1"/>
</dbReference>
<feature type="region of interest" description="Disordered" evidence="8">
    <location>
        <begin position="312"/>
        <end position="337"/>
    </location>
</feature>
<proteinExistence type="inferred from homology"/>
<comment type="caution">
    <text evidence="9">The sequence shown here is derived from an EMBL/GenBank/DDBJ whole genome shotgun (WGS) entry which is preliminary data.</text>
</comment>
<evidence type="ECO:0000256" key="2">
    <source>
        <dbReference type="ARBA" id="ARBA00012925"/>
    </source>
</evidence>
<dbReference type="Proteomes" id="UP000355283">
    <property type="component" value="Unassembled WGS sequence"/>
</dbReference>
<organism evidence="9 10">
    <name type="scientific">Nannochloropsis salina CCMP1776</name>
    <dbReference type="NCBI Taxonomy" id="1027361"/>
    <lineage>
        <taxon>Eukaryota</taxon>
        <taxon>Sar</taxon>
        <taxon>Stramenopiles</taxon>
        <taxon>Ochrophyta</taxon>
        <taxon>Eustigmatophyceae</taxon>
        <taxon>Eustigmatales</taxon>
        <taxon>Monodopsidaceae</taxon>
        <taxon>Microchloropsis</taxon>
        <taxon>Microchloropsis salina</taxon>
    </lineage>
</organism>
<gene>
    <name evidence="9" type="ORF">NSK_000411</name>
</gene>
<sequence length="337" mass="36571">MTGSVGTSVKPSISQQNHEVLERIRHHLDDQEHKIHEQLNRFQLIKKAVERICKNDDAYMQSPDIVKAQTTLEDSPLERKGNTAAEALELLKAGNAAFLRDEVPAKQCSDRHIGLHFAQKPHAIIIACSDSRVPPEMIFNCAFGELFVIRLAGNTIDALARASLLYAVQHLHSPLVVVLGHEKCGAVTAALQPPEALVEAPRDIKTLVKKIQSGIECALLEPGLEDVDDERLLCAIVCNVHSVARTLSEHPDIRPFIEQKALSVVGAYYAFNGVVSFFDDGEDGNATGKEVGSTVNGQASLCMSCSGTIHRSSSPTADPSQKVNSRLSVSEGLSKNT</sequence>
<comment type="cofactor">
    <cofactor evidence="6">
        <name>Zn(2+)</name>
        <dbReference type="ChEBI" id="CHEBI:29105"/>
    </cofactor>
    <text evidence="6">Binds 1 zinc ion per subunit.</text>
</comment>
<name>A0A4D9DCC6_9STRA</name>
<dbReference type="GO" id="GO:0008270">
    <property type="term" value="F:zinc ion binding"/>
    <property type="evidence" value="ECO:0007669"/>
    <property type="project" value="UniProtKB-UniRule"/>
</dbReference>
<dbReference type="PANTHER" id="PTHR11002">
    <property type="entry name" value="CARBONIC ANHYDRASE"/>
    <property type="match status" value="1"/>
</dbReference>
<dbReference type="GO" id="GO:0004089">
    <property type="term" value="F:carbonate dehydratase activity"/>
    <property type="evidence" value="ECO:0007669"/>
    <property type="project" value="UniProtKB-UniRule"/>
</dbReference>
<evidence type="ECO:0000256" key="4">
    <source>
        <dbReference type="ARBA" id="ARBA00023239"/>
    </source>
</evidence>
<feature type="binding site" evidence="6">
    <location>
        <position position="181"/>
    </location>
    <ligand>
        <name>Zn(2+)</name>
        <dbReference type="ChEBI" id="CHEBI:29105"/>
    </ligand>
</feature>
<dbReference type="PROSITE" id="PS00704">
    <property type="entry name" value="PROK_CO2_ANHYDRASE_1"/>
    <property type="match status" value="1"/>
</dbReference>
<evidence type="ECO:0000256" key="8">
    <source>
        <dbReference type="SAM" id="MobiDB-lite"/>
    </source>
</evidence>
<evidence type="ECO:0000313" key="9">
    <source>
        <dbReference type="EMBL" id="TFJ88057.1"/>
    </source>
</evidence>